<accession>A0ABU5CBH5</accession>
<organism evidence="1 2">
    <name type="scientific">Tigheibacillus halophilus</name>
    <dbReference type="NCBI Taxonomy" id="361280"/>
    <lineage>
        <taxon>Bacteria</taxon>
        <taxon>Bacillati</taxon>
        <taxon>Bacillota</taxon>
        <taxon>Bacilli</taxon>
        <taxon>Bacillales</taxon>
        <taxon>Bacillaceae</taxon>
        <taxon>Tigheibacillus</taxon>
    </lineage>
</organism>
<evidence type="ECO:0000313" key="1">
    <source>
        <dbReference type="EMBL" id="MDY0396600.1"/>
    </source>
</evidence>
<dbReference type="Proteomes" id="UP001281447">
    <property type="component" value="Unassembled WGS sequence"/>
</dbReference>
<proteinExistence type="predicted"/>
<evidence type="ECO:0000313" key="2">
    <source>
        <dbReference type="Proteomes" id="UP001281447"/>
    </source>
</evidence>
<evidence type="ECO:0008006" key="3">
    <source>
        <dbReference type="Google" id="ProtNLM"/>
    </source>
</evidence>
<reference evidence="1 2" key="1">
    <citation type="submission" date="2023-10" db="EMBL/GenBank/DDBJ databases">
        <title>Virgibacillus halophilus 5B73C genome.</title>
        <authorList>
            <person name="Miliotis G."/>
            <person name="Sengupta P."/>
            <person name="Hameed A."/>
            <person name="Chuvochina M."/>
            <person name="Mcdonagh F."/>
            <person name="Simpson A.C."/>
            <person name="Singh N.K."/>
            <person name="Rekha P.D."/>
            <person name="Raman K."/>
            <person name="Hugenholtz P."/>
            <person name="Venkateswaran K."/>
        </authorList>
    </citation>
    <scope>NUCLEOTIDE SEQUENCE [LARGE SCALE GENOMIC DNA]</scope>
    <source>
        <strain evidence="1 2">5B73C</strain>
    </source>
</reference>
<sequence>MFLIPFFVRGLLLSVYFSDFACASFENQNTAGRKSFGSGSKRTNG</sequence>
<comment type="caution">
    <text evidence="1">The sequence shown here is derived from an EMBL/GenBank/DDBJ whole genome shotgun (WGS) entry which is preliminary data.</text>
</comment>
<name>A0ABU5CBH5_9BACI</name>
<dbReference type="EMBL" id="JAWDIP010000004">
    <property type="protein sequence ID" value="MDY0396600.1"/>
    <property type="molecule type" value="Genomic_DNA"/>
</dbReference>
<protein>
    <recommendedName>
        <fullName evidence="3">Lipoprotein</fullName>
    </recommendedName>
</protein>
<keyword evidence="2" id="KW-1185">Reference proteome</keyword>
<gene>
    <name evidence="1" type="ORF">RWE15_22730</name>
</gene>